<sequence length="300" mass="32862">MTTASVLGSGDEPIALDSAVSLVAPAAPVRVPTQRRYLMCRPTHFTVRYAINPWMDPSQPVDTERAVAQWTELRDTYERLGHTVELIDPQPDLPDMVFAANAGTVIGGRVLGARFRSTERAPEAEFYRRWFVEHGYRDVIMPTRTNEAEGDLVWTGTVLLAGTGFRTDPAAHAEAQEALGVPVISLQLVDPRYYHLDVALFVLDDRAARPLVAYYPEAFSPGSRRVLQRLFPDAVIATEADAACLGLNAVSDGHHVVLPVEATNLAAQLADRGFDPIPVDISEIRKSGGGPKCCTMELRD</sequence>
<dbReference type="SUPFAM" id="SSF55909">
    <property type="entry name" value="Pentein"/>
    <property type="match status" value="1"/>
</dbReference>
<dbReference type="RefSeq" id="WP_407649558.1">
    <property type="nucleotide sequence ID" value="NZ_JAMTCK010000006.1"/>
</dbReference>
<dbReference type="GO" id="GO:0016990">
    <property type="term" value="F:arginine deiminase activity"/>
    <property type="evidence" value="ECO:0007669"/>
    <property type="project" value="TreeGrafter"/>
</dbReference>
<dbReference type="Pfam" id="PF19420">
    <property type="entry name" value="DDAH_eukar"/>
    <property type="match status" value="1"/>
</dbReference>
<proteinExistence type="predicted"/>
<evidence type="ECO:0000313" key="2">
    <source>
        <dbReference type="Proteomes" id="UP001206128"/>
    </source>
</evidence>
<dbReference type="GO" id="GO:0019546">
    <property type="term" value="P:L-arginine deiminase pathway"/>
    <property type="evidence" value="ECO:0007669"/>
    <property type="project" value="TreeGrafter"/>
</dbReference>
<dbReference type="Gene3D" id="3.75.10.10">
    <property type="entry name" value="L-arginine/glycine Amidinotransferase, Chain A"/>
    <property type="match status" value="1"/>
</dbReference>
<dbReference type="PANTHER" id="PTHR47271:SF2">
    <property type="entry name" value="ARGININE DEIMINASE"/>
    <property type="match status" value="1"/>
</dbReference>
<evidence type="ECO:0000313" key="1">
    <source>
        <dbReference type="EMBL" id="MCP2165903.1"/>
    </source>
</evidence>
<dbReference type="AlphaFoldDB" id="A0AAE3GDT3"/>
<organism evidence="1 2">
    <name type="scientific">Goodfellowiella coeruleoviolacea</name>
    <dbReference type="NCBI Taxonomy" id="334858"/>
    <lineage>
        <taxon>Bacteria</taxon>
        <taxon>Bacillati</taxon>
        <taxon>Actinomycetota</taxon>
        <taxon>Actinomycetes</taxon>
        <taxon>Pseudonocardiales</taxon>
        <taxon>Pseudonocardiaceae</taxon>
        <taxon>Goodfellowiella</taxon>
    </lineage>
</organism>
<accession>A0AAE3GDT3</accession>
<dbReference type="EMBL" id="JAMTCK010000006">
    <property type="protein sequence ID" value="MCP2165903.1"/>
    <property type="molecule type" value="Genomic_DNA"/>
</dbReference>
<comment type="caution">
    <text evidence="1">The sequence shown here is derived from an EMBL/GenBank/DDBJ whole genome shotgun (WGS) entry which is preliminary data.</text>
</comment>
<dbReference type="Proteomes" id="UP001206128">
    <property type="component" value="Unassembled WGS sequence"/>
</dbReference>
<reference evidence="1" key="1">
    <citation type="submission" date="2022-06" db="EMBL/GenBank/DDBJ databases">
        <title>Genomic Encyclopedia of Archaeal and Bacterial Type Strains, Phase II (KMG-II): from individual species to whole genera.</title>
        <authorList>
            <person name="Goeker M."/>
        </authorList>
    </citation>
    <scope>NUCLEOTIDE SEQUENCE</scope>
    <source>
        <strain evidence="1">DSM 43935</strain>
    </source>
</reference>
<protein>
    <submittedName>
        <fullName evidence="1">N-Dimethylarginine dimethylaminohydrolase</fullName>
    </submittedName>
</protein>
<dbReference type="NCBIfam" id="NF045659">
    <property type="entry name" value="DiMArgaseDdahMtb"/>
    <property type="match status" value="1"/>
</dbReference>
<gene>
    <name evidence="1" type="ORF">LX83_002762</name>
</gene>
<keyword evidence="2" id="KW-1185">Reference proteome</keyword>
<name>A0AAE3GDT3_9PSEU</name>
<dbReference type="PANTHER" id="PTHR47271">
    <property type="entry name" value="ARGININE DEIMINASE"/>
    <property type="match status" value="1"/>
</dbReference>